<keyword evidence="2" id="KW-1185">Reference proteome</keyword>
<name>A0ABQ9GNV9_9NEOP</name>
<dbReference type="Proteomes" id="UP001159363">
    <property type="component" value="Chromosome 9"/>
</dbReference>
<comment type="caution">
    <text evidence="1">The sequence shown here is derived from an EMBL/GenBank/DDBJ whole genome shotgun (WGS) entry which is preliminary data.</text>
</comment>
<protein>
    <recommendedName>
        <fullName evidence="3">Envelope protein</fullName>
    </recommendedName>
</protein>
<gene>
    <name evidence="1" type="ORF">PR048_024557</name>
</gene>
<dbReference type="EMBL" id="JARBHB010000010">
    <property type="protein sequence ID" value="KAJ8873723.1"/>
    <property type="molecule type" value="Genomic_DNA"/>
</dbReference>
<evidence type="ECO:0000313" key="1">
    <source>
        <dbReference type="EMBL" id="KAJ8873723.1"/>
    </source>
</evidence>
<evidence type="ECO:0008006" key="3">
    <source>
        <dbReference type="Google" id="ProtNLM"/>
    </source>
</evidence>
<organism evidence="1 2">
    <name type="scientific">Dryococelus australis</name>
    <dbReference type="NCBI Taxonomy" id="614101"/>
    <lineage>
        <taxon>Eukaryota</taxon>
        <taxon>Metazoa</taxon>
        <taxon>Ecdysozoa</taxon>
        <taxon>Arthropoda</taxon>
        <taxon>Hexapoda</taxon>
        <taxon>Insecta</taxon>
        <taxon>Pterygota</taxon>
        <taxon>Neoptera</taxon>
        <taxon>Polyneoptera</taxon>
        <taxon>Phasmatodea</taxon>
        <taxon>Verophasmatodea</taxon>
        <taxon>Anareolatae</taxon>
        <taxon>Phasmatidae</taxon>
        <taxon>Eurycanthinae</taxon>
        <taxon>Dryococelus</taxon>
    </lineage>
</organism>
<evidence type="ECO:0000313" key="2">
    <source>
        <dbReference type="Proteomes" id="UP001159363"/>
    </source>
</evidence>
<sequence>MRLPMTTCDNLCDYLQLRDYLRQLAATCDYHLQLHVITCDYLGLLATTWDYLRLPATTCDNLRLPVTACDYGNFGTCSLAPMNARLHILTSECKDTTGIQIVPMKDPNRPEPPPAHVFFPAPVSNKRRTLSFVSIPLLSATYNLNVWIHTKVLCHLRQGVSLPAKFRQRNAQFYHLRLIRHRLPAADCPACHVTSSTPDSTSTRHESSIMTKWPPFAVEVCLLAQPLGAPRLAMWKTWWRWEMAVEQRVFSGYFATAPSPPHFTGKNANLTSQLRSHYPLPTQASWVRFQAGNPPGLPCVGIGPDDAALRRVFSLLLRIPALLRTRFTCTLISSQDLDVKSRPNLSTPFEVTFGHKHCIGISQGCASHFQSKLENVFLKRHTLCVQNHQVYQTFFCESKEQFYELRANLCNVVHSNMKLNQNLDGIIAKGENH</sequence>
<accession>A0ABQ9GNV9</accession>
<proteinExistence type="predicted"/>
<reference evidence="1 2" key="1">
    <citation type="submission" date="2023-02" db="EMBL/GenBank/DDBJ databases">
        <title>LHISI_Scaffold_Assembly.</title>
        <authorList>
            <person name="Stuart O.P."/>
            <person name="Cleave R."/>
            <person name="Magrath M.J.L."/>
            <person name="Mikheyev A.S."/>
        </authorList>
    </citation>
    <scope>NUCLEOTIDE SEQUENCE [LARGE SCALE GENOMIC DNA]</scope>
    <source>
        <strain evidence="1">Daus_M_001</strain>
        <tissue evidence="1">Leg muscle</tissue>
    </source>
</reference>